<feature type="domain" description="C2H2-type" evidence="12">
    <location>
        <begin position="319"/>
        <end position="346"/>
    </location>
</feature>
<gene>
    <name evidence="14" type="primary">LOC113508676</name>
</gene>
<evidence type="ECO:0000313" key="13">
    <source>
        <dbReference type="Proteomes" id="UP000322000"/>
    </source>
</evidence>
<dbReference type="GO" id="GO:0003700">
    <property type="term" value="F:DNA-binding transcription factor activity"/>
    <property type="evidence" value="ECO:0007669"/>
    <property type="project" value="TreeGrafter"/>
</dbReference>
<dbReference type="SUPFAM" id="SSF57667">
    <property type="entry name" value="beta-beta-alpha zinc fingers"/>
    <property type="match status" value="4"/>
</dbReference>
<feature type="compositionally biased region" description="Polar residues" evidence="11">
    <location>
        <begin position="115"/>
        <end position="124"/>
    </location>
</feature>
<dbReference type="PANTHER" id="PTHR24390:SF235">
    <property type="entry name" value="GH09339P-RELATED"/>
    <property type="match status" value="1"/>
</dbReference>
<dbReference type="FunFam" id="3.30.160.60:FF:000358">
    <property type="entry name" value="zinc finger protein 24"/>
    <property type="match status" value="1"/>
</dbReference>
<evidence type="ECO:0000256" key="6">
    <source>
        <dbReference type="ARBA" id="ARBA00023015"/>
    </source>
</evidence>
<feature type="region of interest" description="Disordered" evidence="11">
    <location>
        <begin position="115"/>
        <end position="137"/>
    </location>
</feature>
<dbReference type="PROSITE" id="PS00028">
    <property type="entry name" value="ZINC_FINGER_C2H2_1"/>
    <property type="match status" value="5"/>
</dbReference>
<dbReference type="GO" id="GO:0000978">
    <property type="term" value="F:RNA polymerase II cis-regulatory region sequence-specific DNA binding"/>
    <property type="evidence" value="ECO:0007669"/>
    <property type="project" value="TreeGrafter"/>
</dbReference>
<accession>A0A7E5X4J7</accession>
<evidence type="ECO:0000256" key="3">
    <source>
        <dbReference type="ARBA" id="ARBA00022737"/>
    </source>
</evidence>
<reference evidence="14" key="1">
    <citation type="submission" date="2025-08" db="UniProtKB">
        <authorList>
            <consortium name="RefSeq"/>
        </authorList>
    </citation>
    <scope>IDENTIFICATION</scope>
</reference>
<evidence type="ECO:0000256" key="5">
    <source>
        <dbReference type="ARBA" id="ARBA00022833"/>
    </source>
</evidence>
<evidence type="ECO:0000256" key="7">
    <source>
        <dbReference type="ARBA" id="ARBA00023125"/>
    </source>
</evidence>
<dbReference type="GO" id="GO:0005634">
    <property type="term" value="C:nucleus"/>
    <property type="evidence" value="ECO:0007669"/>
    <property type="project" value="UniProtKB-SubCell"/>
</dbReference>
<dbReference type="AlphaFoldDB" id="A0A7E5X4J7"/>
<dbReference type="FunFam" id="3.30.160.60:FF:000646">
    <property type="entry name" value="Myeloid zinc finger 1"/>
    <property type="match status" value="1"/>
</dbReference>
<dbReference type="PROSITE" id="PS50157">
    <property type="entry name" value="ZINC_FINGER_C2H2_2"/>
    <property type="match status" value="4"/>
</dbReference>
<sequence>MSDKYFLQCCICSTTHESADISDSSCFTKFFMQLMSLKEFKRQLWLCKWCKAAVQKSIDVITLAVKARKGHHKPATYYSDANPLTALDYYHHPSIDIPPTTDKNTQETTDNAIQETNNEQSAEVTETSNNNNENTSELELRDRKKLYNFDAMKFDIIYLKFEDQMKEIEENKKKYKDFEYQCAHCGLGFLKSDVFVEHKIRHSEFTGKYVCPVCSVRFRSHEVLCQHTLQHRRRFKCQICAAEFKRWSRCIAHRCTCGAIVNHIACKDCSKIFRDEHKLKIHMKVHSRERYACDHCDKNFSSKQHLIVHLRVHSGDRPFKCIPCGRSFNTGSNLRAHRAVHSKVSPHYCVECHTYYKTSKSLIRHLNESSRHAVKNMDSFPCPNCPKQFSTENL</sequence>
<keyword evidence="9" id="KW-0539">Nucleus</keyword>
<dbReference type="OrthoDB" id="6077919at2759"/>
<keyword evidence="2" id="KW-0479">Metal-binding</keyword>
<feature type="domain" description="C2H2-type" evidence="12">
    <location>
        <begin position="291"/>
        <end position="318"/>
    </location>
</feature>
<dbReference type="InParanoid" id="A0A7E5X4J7"/>
<feature type="domain" description="C2H2-type" evidence="12">
    <location>
        <begin position="264"/>
        <end position="291"/>
    </location>
</feature>
<evidence type="ECO:0000256" key="2">
    <source>
        <dbReference type="ARBA" id="ARBA00022723"/>
    </source>
</evidence>
<keyword evidence="6" id="KW-0805">Transcription regulation</keyword>
<keyword evidence="5" id="KW-0862">Zinc</keyword>
<dbReference type="RefSeq" id="XP_026747559.1">
    <property type="nucleotide sequence ID" value="XM_026891758.1"/>
</dbReference>
<evidence type="ECO:0000256" key="10">
    <source>
        <dbReference type="PROSITE-ProRule" id="PRU00042"/>
    </source>
</evidence>
<evidence type="ECO:0000259" key="12">
    <source>
        <dbReference type="PROSITE" id="PS50157"/>
    </source>
</evidence>
<feature type="compositionally biased region" description="Low complexity" evidence="11">
    <location>
        <begin position="125"/>
        <end position="137"/>
    </location>
</feature>
<organism evidence="13 14">
    <name type="scientific">Trichoplusia ni</name>
    <name type="common">Cabbage looper</name>
    <dbReference type="NCBI Taxonomy" id="7111"/>
    <lineage>
        <taxon>Eukaryota</taxon>
        <taxon>Metazoa</taxon>
        <taxon>Ecdysozoa</taxon>
        <taxon>Arthropoda</taxon>
        <taxon>Hexapoda</taxon>
        <taxon>Insecta</taxon>
        <taxon>Pterygota</taxon>
        <taxon>Neoptera</taxon>
        <taxon>Endopterygota</taxon>
        <taxon>Lepidoptera</taxon>
        <taxon>Glossata</taxon>
        <taxon>Ditrysia</taxon>
        <taxon>Noctuoidea</taxon>
        <taxon>Noctuidae</taxon>
        <taxon>Plusiinae</taxon>
        <taxon>Trichoplusia</taxon>
    </lineage>
</organism>
<dbReference type="GO" id="GO:0008270">
    <property type="term" value="F:zinc ion binding"/>
    <property type="evidence" value="ECO:0007669"/>
    <property type="project" value="UniProtKB-KW"/>
</dbReference>
<evidence type="ECO:0000256" key="9">
    <source>
        <dbReference type="ARBA" id="ARBA00023242"/>
    </source>
</evidence>
<dbReference type="GO" id="GO:0006357">
    <property type="term" value="P:regulation of transcription by RNA polymerase II"/>
    <property type="evidence" value="ECO:0007669"/>
    <property type="project" value="TreeGrafter"/>
</dbReference>
<keyword evidence="13" id="KW-1185">Reference proteome</keyword>
<evidence type="ECO:0000256" key="1">
    <source>
        <dbReference type="ARBA" id="ARBA00004123"/>
    </source>
</evidence>
<proteinExistence type="predicted"/>
<evidence type="ECO:0000313" key="14">
    <source>
        <dbReference type="RefSeq" id="XP_026747559.1"/>
    </source>
</evidence>
<protein>
    <submittedName>
        <fullName evidence="14">Zinc finger protein 329-like</fullName>
    </submittedName>
</protein>
<keyword evidence="8" id="KW-0804">Transcription</keyword>
<keyword evidence="3" id="KW-0677">Repeat</keyword>
<dbReference type="Proteomes" id="UP000322000">
    <property type="component" value="Chromosome 3"/>
</dbReference>
<keyword evidence="4 10" id="KW-0863">Zinc-finger</keyword>
<evidence type="ECO:0000256" key="11">
    <source>
        <dbReference type="SAM" id="MobiDB-lite"/>
    </source>
</evidence>
<dbReference type="PANTHER" id="PTHR24390">
    <property type="entry name" value="ZINC FINGER PROTEIN"/>
    <property type="match status" value="1"/>
</dbReference>
<evidence type="ECO:0000256" key="4">
    <source>
        <dbReference type="ARBA" id="ARBA00022771"/>
    </source>
</evidence>
<name>A0A7E5X4J7_TRINI</name>
<keyword evidence="7" id="KW-0238">DNA-binding</keyword>
<dbReference type="Gene3D" id="3.30.160.60">
    <property type="entry name" value="Classic Zinc Finger"/>
    <property type="match status" value="4"/>
</dbReference>
<dbReference type="GeneID" id="113508676"/>
<feature type="domain" description="C2H2-type" evidence="12">
    <location>
        <begin position="180"/>
        <end position="203"/>
    </location>
</feature>
<evidence type="ECO:0000256" key="8">
    <source>
        <dbReference type="ARBA" id="ARBA00023163"/>
    </source>
</evidence>
<dbReference type="InterPro" id="IPR013087">
    <property type="entry name" value="Znf_C2H2_type"/>
</dbReference>
<dbReference type="SMART" id="SM00355">
    <property type="entry name" value="ZnF_C2H2"/>
    <property type="match status" value="6"/>
</dbReference>
<dbReference type="InterPro" id="IPR036236">
    <property type="entry name" value="Znf_C2H2_sf"/>
</dbReference>
<dbReference type="Pfam" id="PF00096">
    <property type="entry name" value="zf-C2H2"/>
    <property type="match status" value="2"/>
</dbReference>
<dbReference type="KEGG" id="tnl:113508676"/>
<comment type="subcellular location">
    <subcellularLocation>
        <location evidence="1">Nucleus</location>
    </subcellularLocation>
</comment>